<reference evidence="5 6" key="1">
    <citation type="submission" date="2019-11" db="EMBL/GenBank/DDBJ databases">
        <title>Acidiferrimicrobium australis gen. nov., sp. nov., an acidophilic and obligately heterotrophic, member of the Actinobacteria that catalyses dissimilatory oxido- reduction of iron isolated from metal-rich acidic water in Chile.</title>
        <authorList>
            <person name="Gonzalez D."/>
            <person name="Huber K."/>
            <person name="Hedrich S."/>
            <person name="Rojas-Villalobos C."/>
            <person name="Quatrini R."/>
            <person name="Dinamarca M.A."/>
            <person name="Schwarz A."/>
            <person name="Canales C."/>
            <person name="Nancucheo I."/>
        </authorList>
    </citation>
    <scope>NUCLEOTIDE SEQUENCE [LARGE SCALE GENOMIC DNA]</scope>
    <source>
        <strain evidence="5 6">USS-CCA1</strain>
    </source>
</reference>
<dbReference type="SUPFAM" id="SSF51445">
    <property type="entry name" value="(Trans)glycosidases"/>
    <property type="match status" value="1"/>
</dbReference>
<evidence type="ECO:0000259" key="4">
    <source>
        <dbReference type="Pfam" id="PF00150"/>
    </source>
</evidence>
<evidence type="ECO:0000256" key="1">
    <source>
        <dbReference type="ARBA" id="ARBA00022801"/>
    </source>
</evidence>
<evidence type="ECO:0000256" key="2">
    <source>
        <dbReference type="ARBA" id="ARBA00023295"/>
    </source>
</evidence>
<evidence type="ECO:0000256" key="3">
    <source>
        <dbReference type="RuleBase" id="RU361153"/>
    </source>
</evidence>
<dbReference type="Gene3D" id="3.40.50.880">
    <property type="match status" value="1"/>
</dbReference>
<comment type="similarity">
    <text evidence="3">Belongs to the glycosyl hydrolase 5 (cellulase A) family.</text>
</comment>
<evidence type="ECO:0000313" key="6">
    <source>
        <dbReference type="Proteomes" id="UP000437736"/>
    </source>
</evidence>
<comment type="caution">
    <text evidence="5">The sequence shown here is derived from an EMBL/GenBank/DDBJ whole genome shotgun (WGS) entry which is preliminary data.</text>
</comment>
<dbReference type="InterPro" id="IPR017853">
    <property type="entry name" value="GH"/>
</dbReference>
<sequence>MSEPATADGRPLPRPLPARPWIGVNFWSRSGGPRMWTDRYSPGTVREELDVLAAHGCNVTRSFCFWPDFMPRPEMLDPEVLGRFEDFLDAHQDRGLATIPTFVVGHMSGQNWDPAWREGRDLYRDVWLVGQQAWFVAEVAGRFRSHPAIAGWLLTNEMPIYGGSAATPDVTAWARILLQALRAAGADQPASTGDGAWGIEVTGQDNGFSVRRLAPMVDFLGPHVYPMSDDAVRQHSVAALVCQLAASFDRPVVLEEFGVSSDFASDDNAAHYYRQVLHSTLLSGAQGWLAWNNCDFDDLADEDPYRHHPFELHFGLTDREGAPKPALGEIARFAALVDGLPPELWRTPADAPAAVVVVPEHFEHALPFTTDAHRQDTRQVLLQSFVTAREADLRVGFARERDGFDGSARLYLLPSTKALTGPGMSSLREQVVSGATIYLSYFPGSTDVQRGPWLYGLEDTFGVRHHLRYGLTEAVADEEIVLTFTQPLAGIAAGEQLRIGVGGSIHARTYLPLEPAGAEVVATDAHGRPAILVHRLGAGAAVLCTYPLEYLAANIAGVNPEPTWRLYDALADLAGVGRPLRCDDPRVACLAARRGQHTLASVANLSDASVTATVRQAGRPERSVELGPYGVETFILTP</sequence>
<name>A0ABW9R0L0_9ACTN</name>
<dbReference type="Gene3D" id="3.20.20.80">
    <property type="entry name" value="Glycosidases"/>
    <property type="match status" value="1"/>
</dbReference>
<evidence type="ECO:0000313" key="5">
    <source>
        <dbReference type="EMBL" id="MST35289.1"/>
    </source>
</evidence>
<keyword evidence="6" id="KW-1185">Reference proteome</keyword>
<accession>A0ABW9R0L0</accession>
<organism evidence="5 6">
    <name type="scientific">Acidiferrimicrobium australe</name>
    <dbReference type="NCBI Taxonomy" id="2664430"/>
    <lineage>
        <taxon>Bacteria</taxon>
        <taxon>Bacillati</taxon>
        <taxon>Actinomycetota</taxon>
        <taxon>Acidimicrobiia</taxon>
        <taxon>Acidimicrobiales</taxon>
        <taxon>Acidimicrobiaceae</taxon>
        <taxon>Acidiferrimicrobium</taxon>
    </lineage>
</organism>
<protein>
    <submittedName>
        <fullName evidence="5">Beta-mannosidase</fullName>
    </submittedName>
</protein>
<dbReference type="EMBL" id="WJHE01001587">
    <property type="protein sequence ID" value="MST35289.1"/>
    <property type="molecule type" value="Genomic_DNA"/>
</dbReference>
<dbReference type="InterPro" id="IPR001547">
    <property type="entry name" value="Glyco_hydro_5"/>
</dbReference>
<feature type="domain" description="Glycoside hydrolase family 5" evidence="4">
    <location>
        <begin position="36"/>
        <end position="295"/>
    </location>
</feature>
<dbReference type="InterPro" id="IPR029062">
    <property type="entry name" value="Class_I_gatase-like"/>
</dbReference>
<dbReference type="Proteomes" id="UP000437736">
    <property type="component" value="Unassembled WGS sequence"/>
</dbReference>
<keyword evidence="1 3" id="KW-0378">Hydrolase</keyword>
<dbReference type="Pfam" id="PF00150">
    <property type="entry name" value="Cellulase"/>
    <property type="match status" value="1"/>
</dbReference>
<keyword evidence="2 3" id="KW-0326">Glycosidase</keyword>
<gene>
    <name evidence="5" type="ORF">GHK86_21475</name>
</gene>
<proteinExistence type="inferred from homology"/>